<protein>
    <submittedName>
        <fullName evidence="2">Uncharacterized protein</fullName>
    </submittedName>
</protein>
<dbReference type="EMBL" id="LBWP01000003">
    <property type="protein sequence ID" value="KKR11751.1"/>
    <property type="molecule type" value="Genomic_DNA"/>
</dbReference>
<accession>A0A0G0NG25</accession>
<keyword evidence="1" id="KW-0812">Transmembrane</keyword>
<dbReference type="Proteomes" id="UP000034246">
    <property type="component" value="Unassembled WGS sequence"/>
</dbReference>
<organism evidence="2 3">
    <name type="scientific">Candidatus Woesebacteria bacterium GW2011_GWA1_39_21</name>
    <dbReference type="NCBI Taxonomy" id="1618550"/>
    <lineage>
        <taxon>Bacteria</taxon>
        <taxon>Candidatus Woeseibacteriota</taxon>
    </lineage>
</organism>
<evidence type="ECO:0000256" key="1">
    <source>
        <dbReference type="SAM" id="Phobius"/>
    </source>
</evidence>
<dbReference type="AlphaFoldDB" id="A0A0G0NG25"/>
<evidence type="ECO:0000313" key="2">
    <source>
        <dbReference type="EMBL" id="KKR11751.1"/>
    </source>
</evidence>
<reference evidence="2 3" key="1">
    <citation type="journal article" date="2015" name="Nature">
        <title>rRNA introns, odd ribosomes, and small enigmatic genomes across a large radiation of phyla.</title>
        <authorList>
            <person name="Brown C.T."/>
            <person name="Hug L.A."/>
            <person name="Thomas B.C."/>
            <person name="Sharon I."/>
            <person name="Castelle C.J."/>
            <person name="Singh A."/>
            <person name="Wilkins M.J."/>
            <person name="Williams K.H."/>
            <person name="Banfield J.F."/>
        </authorList>
    </citation>
    <scope>NUCLEOTIDE SEQUENCE [LARGE SCALE GENOMIC DNA]</scope>
</reference>
<dbReference type="STRING" id="1618550.UT39_C0003G0020"/>
<name>A0A0G0NG25_9BACT</name>
<evidence type="ECO:0000313" key="3">
    <source>
        <dbReference type="Proteomes" id="UP000034246"/>
    </source>
</evidence>
<proteinExistence type="predicted"/>
<gene>
    <name evidence="2" type="ORF">UT39_C0003G0020</name>
</gene>
<comment type="caution">
    <text evidence="2">The sequence shown here is derived from an EMBL/GenBank/DDBJ whole genome shotgun (WGS) entry which is preliminary data.</text>
</comment>
<sequence>MKKLATAVFIIGSTALLLYLVLPNQPFPAVDNASLRSSEPGDVESDLRRGYYNNSNRQETISLYRSKFNQLSIFGKKLNYFSFTLNYPSEEAQTLIRDQTRSTYLEEIVHPMRESLFVNGFEPKKDSDVIFVNGQSYLQKNIIKLVNSTLFFRLLLGIFALLSIFLITKAWTSYYQEFKTSLLK</sequence>
<feature type="transmembrane region" description="Helical" evidence="1">
    <location>
        <begin position="150"/>
        <end position="171"/>
    </location>
</feature>
<keyword evidence="1" id="KW-0472">Membrane</keyword>
<keyword evidence="1" id="KW-1133">Transmembrane helix</keyword>